<gene>
    <name evidence="6" type="ORF">GPM918_LOCUS17286</name>
    <name evidence="7" type="ORF">OVA965_LOCUS30167</name>
    <name evidence="8" type="ORF">SRO942_LOCUS17285</name>
    <name evidence="9" type="ORF">TMI583_LOCUS30966</name>
</gene>
<keyword evidence="1" id="KW-1017">Isopeptide bond</keyword>
<dbReference type="Gene3D" id="2.60.210.10">
    <property type="entry name" value="Apoptosis, Tumor Necrosis Factor Receptor Associated Protein 2, Chain A"/>
    <property type="match status" value="1"/>
</dbReference>
<comment type="caution">
    <text evidence="6">The sequence shown here is derived from an EMBL/GenBank/DDBJ whole genome shotgun (WGS) entry which is preliminary data.</text>
</comment>
<dbReference type="EMBL" id="CAJNOQ010004718">
    <property type="protein sequence ID" value="CAF1071210.1"/>
    <property type="molecule type" value="Genomic_DNA"/>
</dbReference>
<reference evidence="6" key="1">
    <citation type="submission" date="2021-02" db="EMBL/GenBank/DDBJ databases">
        <authorList>
            <person name="Nowell W R."/>
        </authorList>
    </citation>
    <scope>NUCLEOTIDE SEQUENCE</scope>
</reference>
<accession>A0A814M058</accession>
<dbReference type="EMBL" id="CAJOBA010043378">
    <property type="protein sequence ID" value="CAF4148475.1"/>
    <property type="molecule type" value="Genomic_DNA"/>
</dbReference>
<dbReference type="SMART" id="SM00061">
    <property type="entry name" value="MATH"/>
    <property type="match status" value="1"/>
</dbReference>
<dbReference type="PANTHER" id="PTHR10131">
    <property type="entry name" value="TNF RECEPTOR ASSOCIATED FACTOR"/>
    <property type="match status" value="1"/>
</dbReference>
<proteinExistence type="predicted"/>
<keyword evidence="2" id="KW-0053">Apoptosis</keyword>
<dbReference type="EMBL" id="CAJNOK010021751">
    <property type="protein sequence ID" value="CAF1337113.1"/>
    <property type="molecule type" value="Genomic_DNA"/>
</dbReference>
<dbReference type="PANTHER" id="PTHR10131:SF138">
    <property type="entry name" value="RE66324P"/>
    <property type="match status" value="1"/>
</dbReference>
<dbReference type="Proteomes" id="UP000677228">
    <property type="component" value="Unassembled WGS sequence"/>
</dbReference>
<dbReference type="Proteomes" id="UP000682733">
    <property type="component" value="Unassembled WGS sequence"/>
</dbReference>
<dbReference type="CDD" id="cd00270">
    <property type="entry name" value="MATH_TRAF_C"/>
    <property type="match status" value="1"/>
</dbReference>
<dbReference type="Proteomes" id="UP000681722">
    <property type="component" value="Unassembled WGS sequence"/>
</dbReference>
<name>A0A814M058_9BILA</name>
<keyword evidence="10" id="KW-1185">Reference proteome</keyword>
<sequence length="349" mass="39631">MISEQRTTLSISHSTLEKGSTARFMNTRKQENNIVHRTMGFESRVSEQVATETNNLFAEVKKCHDTITVLNHGVQSLSHDADRLSAESLQQEKLIQSRFSDVNQLKLSISKMDSYLKGIPPNQEMIQQQLLNVKQKVEEVDCSSYDGMLIWRITDISDRMADAQSERQTSVYSPVFYSSPTGYKMRVCLYLHGNGNARGTHMSLSFVLMRGEYDSIVKWPFNHKVTFCVFDQSGQSQHAINSFHPDTISNSFQRPQSEMNIAFGISRFFPLSVIQQEDNSYVRDNTMFLKVIVDFAELPQLVLPYALSMNPGLPSHVQQYMIRQEIQKRQQATIMGAVVPPPTTTASNG</sequence>
<dbReference type="InterPro" id="IPR002083">
    <property type="entry name" value="MATH/TRAF_dom"/>
</dbReference>
<evidence type="ECO:0000313" key="8">
    <source>
        <dbReference type="EMBL" id="CAF3838319.1"/>
    </source>
</evidence>
<evidence type="ECO:0000256" key="4">
    <source>
        <dbReference type="ARBA" id="ARBA00023054"/>
    </source>
</evidence>
<evidence type="ECO:0000313" key="6">
    <source>
        <dbReference type="EMBL" id="CAF1071210.1"/>
    </source>
</evidence>
<evidence type="ECO:0000259" key="5">
    <source>
        <dbReference type="PROSITE" id="PS50144"/>
    </source>
</evidence>
<dbReference type="SUPFAM" id="SSF49599">
    <property type="entry name" value="TRAF domain-like"/>
    <property type="match status" value="1"/>
</dbReference>
<dbReference type="GO" id="GO:0006915">
    <property type="term" value="P:apoptotic process"/>
    <property type="evidence" value="ECO:0007669"/>
    <property type="project" value="UniProtKB-KW"/>
</dbReference>
<dbReference type="Pfam" id="PF21355">
    <property type="entry name" value="TRAF-mep_MATH"/>
    <property type="match status" value="1"/>
</dbReference>
<dbReference type="GO" id="GO:0005164">
    <property type="term" value="F:tumor necrosis factor receptor binding"/>
    <property type="evidence" value="ECO:0007669"/>
    <property type="project" value="TreeGrafter"/>
</dbReference>
<dbReference type="EMBL" id="CAJOBC010004718">
    <property type="protein sequence ID" value="CAF3838319.1"/>
    <property type="molecule type" value="Genomic_DNA"/>
</dbReference>
<dbReference type="InterPro" id="IPR049342">
    <property type="entry name" value="TRAF1-6_MATH_dom"/>
</dbReference>
<dbReference type="Proteomes" id="UP000663829">
    <property type="component" value="Unassembled WGS sequence"/>
</dbReference>
<protein>
    <recommendedName>
        <fullName evidence="5">MATH domain-containing protein</fullName>
    </recommendedName>
</protein>
<keyword evidence="4" id="KW-0175">Coiled coil</keyword>
<keyword evidence="3" id="KW-0832">Ubl conjugation</keyword>
<dbReference type="OrthoDB" id="1737200at2759"/>
<evidence type="ECO:0000256" key="2">
    <source>
        <dbReference type="ARBA" id="ARBA00022703"/>
    </source>
</evidence>
<feature type="domain" description="MATH" evidence="5">
    <location>
        <begin position="146"/>
        <end position="293"/>
    </location>
</feature>
<dbReference type="GO" id="GO:0043122">
    <property type="term" value="P:regulation of canonical NF-kappaB signal transduction"/>
    <property type="evidence" value="ECO:0007669"/>
    <property type="project" value="TreeGrafter"/>
</dbReference>
<evidence type="ECO:0000313" key="10">
    <source>
        <dbReference type="Proteomes" id="UP000663829"/>
    </source>
</evidence>
<dbReference type="InterPro" id="IPR008974">
    <property type="entry name" value="TRAF-like"/>
</dbReference>
<dbReference type="GO" id="GO:0009898">
    <property type="term" value="C:cytoplasmic side of plasma membrane"/>
    <property type="evidence" value="ECO:0007669"/>
    <property type="project" value="TreeGrafter"/>
</dbReference>
<evidence type="ECO:0000313" key="7">
    <source>
        <dbReference type="EMBL" id="CAF1337113.1"/>
    </source>
</evidence>
<evidence type="ECO:0000256" key="3">
    <source>
        <dbReference type="ARBA" id="ARBA00022843"/>
    </source>
</evidence>
<evidence type="ECO:0000313" key="9">
    <source>
        <dbReference type="EMBL" id="CAF4148475.1"/>
    </source>
</evidence>
<dbReference type="AlphaFoldDB" id="A0A814M058"/>
<evidence type="ECO:0000256" key="1">
    <source>
        <dbReference type="ARBA" id="ARBA00022499"/>
    </source>
</evidence>
<dbReference type="PROSITE" id="PS50144">
    <property type="entry name" value="MATH"/>
    <property type="match status" value="1"/>
</dbReference>
<organism evidence="6 10">
    <name type="scientific">Didymodactylos carnosus</name>
    <dbReference type="NCBI Taxonomy" id="1234261"/>
    <lineage>
        <taxon>Eukaryota</taxon>
        <taxon>Metazoa</taxon>
        <taxon>Spiralia</taxon>
        <taxon>Gnathifera</taxon>
        <taxon>Rotifera</taxon>
        <taxon>Eurotatoria</taxon>
        <taxon>Bdelloidea</taxon>
        <taxon>Philodinida</taxon>
        <taxon>Philodinidae</taxon>
        <taxon>Didymodactylos</taxon>
    </lineage>
</organism>
<dbReference type="FunFam" id="2.60.210.10:FF:000001">
    <property type="entry name" value="TNF receptor-associated factor"/>
    <property type="match status" value="1"/>
</dbReference>